<dbReference type="GO" id="GO:0016757">
    <property type="term" value="F:glycosyltransferase activity"/>
    <property type="evidence" value="ECO:0007669"/>
    <property type="project" value="UniProtKB-KW"/>
</dbReference>
<keyword evidence="3 6" id="KW-0328">Glycosyltransferase</keyword>
<gene>
    <name evidence="6 8" type="primary">pyrE</name>
    <name evidence="8" type="ORF">GETHOR_01730</name>
</gene>
<comment type="function">
    <text evidence="6">Catalyzes the transfer of a ribosyl phosphate group from 5-phosphoribose 1-diphosphate to orotate, leading to the formation of orotidine monophosphate (OMP).</text>
</comment>
<comment type="subunit">
    <text evidence="6">Homodimer.</text>
</comment>
<proteinExistence type="inferred from homology"/>
<evidence type="ECO:0000256" key="4">
    <source>
        <dbReference type="ARBA" id="ARBA00022679"/>
    </source>
</evidence>
<dbReference type="Gene3D" id="3.40.50.2020">
    <property type="match status" value="1"/>
</dbReference>
<comment type="catalytic activity">
    <reaction evidence="6">
        <text>orotidine 5'-phosphate + diphosphate = orotate + 5-phospho-alpha-D-ribose 1-diphosphate</text>
        <dbReference type="Rhea" id="RHEA:10380"/>
        <dbReference type="ChEBI" id="CHEBI:30839"/>
        <dbReference type="ChEBI" id="CHEBI:33019"/>
        <dbReference type="ChEBI" id="CHEBI:57538"/>
        <dbReference type="ChEBI" id="CHEBI:58017"/>
        <dbReference type="EC" id="2.4.2.10"/>
    </reaction>
</comment>
<protein>
    <recommendedName>
        <fullName evidence="2 6">Orotate phosphoribosyltransferase</fullName>
        <shortName evidence="6">OPRT</shortName>
        <shortName evidence="6">OPRTase</shortName>
        <ecNumber evidence="2 6">2.4.2.10</ecNumber>
    </recommendedName>
</protein>
<feature type="binding site" evidence="6">
    <location>
        <position position="95"/>
    </location>
    <ligand>
        <name>5-phospho-alpha-D-ribose 1-diphosphate</name>
        <dbReference type="ChEBI" id="CHEBI:58017"/>
        <note>ligand shared between dimeric partners</note>
    </ligand>
</feature>
<feature type="binding site" evidence="6">
    <location>
        <position position="101"/>
    </location>
    <ligand>
        <name>5-phospho-alpha-D-ribose 1-diphosphate</name>
        <dbReference type="ChEBI" id="CHEBI:58017"/>
        <note>ligand shared between dimeric partners</note>
    </ligand>
</feature>
<keyword evidence="6" id="KW-0460">Magnesium</keyword>
<dbReference type="CDD" id="cd06223">
    <property type="entry name" value="PRTases_typeI"/>
    <property type="match status" value="1"/>
</dbReference>
<comment type="cofactor">
    <cofactor evidence="6">
        <name>Mg(2+)</name>
        <dbReference type="ChEBI" id="CHEBI:18420"/>
    </cofactor>
</comment>
<dbReference type="InterPro" id="IPR029057">
    <property type="entry name" value="PRTase-like"/>
</dbReference>
<comment type="pathway">
    <text evidence="1 6">Pyrimidine metabolism; UMP biosynthesis via de novo pathway; UMP from orotate: step 1/2.</text>
</comment>
<dbReference type="RefSeq" id="WP_286354698.1">
    <property type="nucleotide sequence ID" value="NZ_AP027079.1"/>
</dbReference>
<sequence>MPLSPSDLAGCLLQVGAVRLQPLEPFTWASGLKSPIYCDNRQLLGYPEVRDQIVEALVAGSAALRPSLIAGAATAGVPWAAMVADRLKLPMAYVRPTPKNHGMGRQVEGPLARGHRAVLIEDLISTGMSSLKCAEALRAEGAEVPSVLALFSYGLPQAGRAFTEAGIGLEVLSSFEVLSKEAEVRGILDAAGSEALAAWRSDTVAWSRARGGA</sequence>
<comment type="caution">
    <text evidence="6">Lacks conserved residue(s) required for the propagation of feature annotation.</text>
</comment>
<name>A0ABM8DMB9_9BACT</name>
<keyword evidence="4 6" id="KW-0808">Transferase</keyword>
<dbReference type="EC" id="2.4.2.10" evidence="2 6"/>
<dbReference type="SUPFAM" id="SSF53271">
    <property type="entry name" value="PRTase-like"/>
    <property type="match status" value="1"/>
</dbReference>
<evidence type="ECO:0000313" key="9">
    <source>
        <dbReference type="Proteomes" id="UP001242010"/>
    </source>
</evidence>
<dbReference type="PANTHER" id="PTHR19278">
    <property type="entry name" value="OROTATE PHOSPHORIBOSYLTRANSFERASE"/>
    <property type="match status" value="1"/>
</dbReference>
<evidence type="ECO:0000256" key="6">
    <source>
        <dbReference type="HAMAP-Rule" id="MF_01208"/>
    </source>
</evidence>
<dbReference type="InterPro" id="IPR004467">
    <property type="entry name" value="Or_phspho_trans_dom"/>
</dbReference>
<evidence type="ECO:0000313" key="8">
    <source>
        <dbReference type="EMBL" id="BDU68072.1"/>
    </source>
</evidence>
<evidence type="ECO:0000256" key="2">
    <source>
        <dbReference type="ARBA" id="ARBA00011971"/>
    </source>
</evidence>
<dbReference type="Pfam" id="PF00156">
    <property type="entry name" value="Pribosyltran"/>
    <property type="match status" value="1"/>
</dbReference>
<evidence type="ECO:0000259" key="7">
    <source>
        <dbReference type="Pfam" id="PF00156"/>
    </source>
</evidence>
<feature type="domain" description="Phosphoribosyltransferase" evidence="7">
    <location>
        <begin position="66"/>
        <end position="144"/>
    </location>
</feature>
<dbReference type="HAMAP" id="MF_01208">
    <property type="entry name" value="PyrE"/>
    <property type="match status" value="1"/>
</dbReference>
<keyword evidence="5 6" id="KW-0665">Pyrimidine biosynthesis</keyword>
<dbReference type="InterPro" id="IPR000836">
    <property type="entry name" value="PRTase_dom"/>
</dbReference>
<dbReference type="NCBIfam" id="TIGR00336">
    <property type="entry name" value="pyrE"/>
    <property type="match status" value="1"/>
</dbReference>
<evidence type="ECO:0000256" key="3">
    <source>
        <dbReference type="ARBA" id="ARBA00022676"/>
    </source>
</evidence>
<keyword evidence="9" id="KW-1185">Reference proteome</keyword>
<evidence type="ECO:0000256" key="5">
    <source>
        <dbReference type="ARBA" id="ARBA00022975"/>
    </source>
</evidence>
<dbReference type="InterPro" id="IPR023031">
    <property type="entry name" value="OPRT"/>
</dbReference>
<feature type="binding site" evidence="6">
    <location>
        <position position="99"/>
    </location>
    <ligand>
        <name>5-phospho-alpha-D-ribose 1-diphosphate</name>
        <dbReference type="ChEBI" id="CHEBI:58017"/>
        <note>ligand shared between dimeric partners</note>
    </ligand>
</feature>
<dbReference type="Proteomes" id="UP001242010">
    <property type="component" value="Chromosome"/>
</dbReference>
<feature type="binding site" description="in other chain" evidence="6">
    <location>
        <begin position="121"/>
        <end position="129"/>
    </location>
    <ligand>
        <name>5-phospho-alpha-D-ribose 1-diphosphate</name>
        <dbReference type="ChEBI" id="CHEBI:58017"/>
        <note>ligand shared between dimeric partners</note>
    </ligand>
</feature>
<dbReference type="EMBL" id="AP027079">
    <property type="protein sequence ID" value="BDU68072.1"/>
    <property type="molecule type" value="Genomic_DNA"/>
</dbReference>
<feature type="binding site" evidence="6">
    <location>
        <position position="125"/>
    </location>
    <ligand>
        <name>orotate</name>
        <dbReference type="ChEBI" id="CHEBI:30839"/>
    </ligand>
</feature>
<comment type="similarity">
    <text evidence="6">Belongs to the purine/pyrimidine phosphoribosyltransferase family. PyrE subfamily.</text>
</comment>
<evidence type="ECO:0000256" key="1">
    <source>
        <dbReference type="ARBA" id="ARBA00004889"/>
    </source>
</evidence>
<dbReference type="PANTHER" id="PTHR19278:SF9">
    <property type="entry name" value="URIDINE 5'-MONOPHOSPHATE SYNTHASE"/>
    <property type="match status" value="1"/>
</dbReference>
<organism evidence="8 9">
    <name type="scientific">Geothrix oryzae</name>
    <dbReference type="NCBI Taxonomy" id="2927975"/>
    <lineage>
        <taxon>Bacteria</taxon>
        <taxon>Pseudomonadati</taxon>
        <taxon>Acidobacteriota</taxon>
        <taxon>Holophagae</taxon>
        <taxon>Holophagales</taxon>
        <taxon>Holophagaceae</taxon>
        <taxon>Geothrix</taxon>
    </lineage>
</organism>
<accession>A0ABM8DMB9</accession>
<reference evidence="9" key="1">
    <citation type="journal article" date="2023" name="Int. J. Syst. Evol. Microbiol.">
        <title>Mesoterricola silvestris gen. nov., sp. nov., Mesoterricola sediminis sp. nov., Geothrix oryzae sp. nov., Geothrix edaphica sp. nov., Geothrix rubra sp. nov., and Geothrix limicola sp. nov., six novel members of Acidobacteriota isolated from soils.</title>
        <authorList>
            <person name="Itoh H."/>
            <person name="Sugisawa Y."/>
            <person name="Mise K."/>
            <person name="Xu Z."/>
            <person name="Kuniyasu M."/>
            <person name="Ushijima N."/>
            <person name="Kawano K."/>
            <person name="Kobayashi E."/>
            <person name="Shiratori Y."/>
            <person name="Masuda Y."/>
            <person name="Senoo K."/>
        </authorList>
    </citation>
    <scope>NUCLEOTIDE SEQUENCE [LARGE SCALE GENOMIC DNA]</scope>
    <source>
        <strain evidence="9">Red222</strain>
    </source>
</reference>